<evidence type="ECO:0000313" key="2">
    <source>
        <dbReference type="EMBL" id="CCH31565.1"/>
    </source>
</evidence>
<dbReference type="KEGG" id="sesp:BN6_42830"/>
<dbReference type="CDD" id="cd00093">
    <property type="entry name" value="HTH_XRE"/>
    <property type="match status" value="1"/>
</dbReference>
<dbReference type="Pfam" id="PF13560">
    <property type="entry name" value="HTH_31"/>
    <property type="match status" value="1"/>
</dbReference>
<dbReference type="EMBL" id="HE804045">
    <property type="protein sequence ID" value="CCH31565.1"/>
    <property type="molecule type" value="Genomic_DNA"/>
</dbReference>
<dbReference type="RefSeq" id="WP_015101677.1">
    <property type="nucleotide sequence ID" value="NC_019673.1"/>
</dbReference>
<accession>K0JUP5</accession>
<dbReference type="STRING" id="1179773.BN6_42830"/>
<dbReference type="SUPFAM" id="SSF47413">
    <property type="entry name" value="lambda repressor-like DNA-binding domains"/>
    <property type="match status" value="1"/>
</dbReference>
<sequence>MVRQPLTPSDHARGERLGEALRQARGDRSMVQVATAAGISVETLRKIERGRIPTPAFFTVAALADAVGLSLDALCRNLDEPRQAGAA</sequence>
<proteinExistence type="predicted"/>
<reference evidence="2 3" key="1">
    <citation type="journal article" date="2012" name="BMC Genomics">
        <title>Complete genome sequence of Saccharothrix espanaensis DSM 44229T and comparison to the other completely sequenced Pseudonocardiaceae.</title>
        <authorList>
            <person name="Strobel T."/>
            <person name="Al-Dilaimi A."/>
            <person name="Blom J."/>
            <person name="Gessner A."/>
            <person name="Kalinowski J."/>
            <person name="Luzhetska M."/>
            <person name="Puhler A."/>
            <person name="Szczepanowski R."/>
            <person name="Bechthold A."/>
            <person name="Ruckert C."/>
        </authorList>
    </citation>
    <scope>NUCLEOTIDE SEQUENCE [LARGE SCALE GENOMIC DNA]</scope>
    <source>
        <strain evidence="3">ATCC 51144 / DSM 44229 / JCM 9112 / NBRC 15066 / NRRL 15764</strain>
    </source>
</reference>
<dbReference type="BioCyc" id="SESP1179773:BN6_RS20725-MONOMER"/>
<keyword evidence="3" id="KW-1185">Reference proteome</keyword>
<dbReference type="HOGENOM" id="CLU_173379_0_0_11"/>
<name>K0JUP5_SACES</name>
<protein>
    <recommendedName>
        <fullName evidence="1">HTH cro/C1-type domain-containing protein</fullName>
    </recommendedName>
</protein>
<dbReference type="PATRIC" id="fig|1179773.3.peg.4285"/>
<organism evidence="2 3">
    <name type="scientific">Saccharothrix espanaensis (strain ATCC 51144 / DSM 44229 / JCM 9112 / NBRC 15066 / NRRL 15764)</name>
    <dbReference type="NCBI Taxonomy" id="1179773"/>
    <lineage>
        <taxon>Bacteria</taxon>
        <taxon>Bacillati</taxon>
        <taxon>Actinomycetota</taxon>
        <taxon>Actinomycetes</taxon>
        <taxon>Pseudonocardiales</taxon>
        <taxon>Pseudonocardiaceae</taxon>
        <taxon>Saccharothrix</taxon>
    </lineage>
</organism>
<dbReference type="InterPro" id="IPR010982">
    <property type="entry name" value="Lambda_DNA-bd_dom_sf"/>
</dbReference>
<dbReference type="Gene3D" id="1.10.260.40">
    <property type="entry name" value="lambda repressor-like DNA-binding domains"/>
    <property type="match status" value="1"/>
</dbReference>
<dbReference type="InterPro" id="IPR001387">
    <property type="entry name" value="Cro/C1-type_HTH"/>
</dbReference>
<dbReference type="SMART" id="SM00530">
    <property type="entry name" value="HTH_XRE"/>
    <property type="match status" value="1"/>
</dbReference>
<dbReference type="eggNOG" id="COG1426">
    <property type="taxonomic scope" value="Bacteria"/>
</dbReference>
<dbReference type="OrthoDB" id="5196639at2"/>
<evidence type="ECO:0000259" key="1">
    <source>
        <dbReference type="PROSITE" id="PS50943"/>
    </source>
</evidence>
<gene>
    <name evidence="2" type="ordered locus">BN6_42830</name>
</gene>
<evidence type="ECO:0000313" key="3">
    <source>
        <dbReference type="Proteomes" id="UP000006281"/>
    </source>
</evidence>
<feature type="domain" description="HTH cro/C1-type" evidence="1">
    <location>
        <begin position="20"/>
        <end position="74"/>
    </location>
</feature>
<dbReference type="GO" id="GO:0003677">
    <property type="term" value="F:DNA binding"/>
    <property type="evidence" value="ECO:0007669"/>
    <property type="project" value="InterPro"/>
</dbReference>
<dbReference type="Proteomes" id="UP000006281">
    <property type="component" value="Chromosome"/>
</dbReference>
<dbReference type="PROSITE" id="PS50943">
    <property type="entry name" value="HTH_CROC1"/>
    <property type="match status" value="1"/>
</dbReference>
<dbReference type="AlphaFoldDB" id="K0JUP5"/>